<evidence type="ECO:0000313" key="2">
    <source>
        <dbReference type="Proteomes" id="UP000191988"/>
    </source>
</evidence>
<keyword evidence="2" id="KW-1185">Reference proteome</keyword>
<dbReference type="EMBL" id="FBWK01000052">
    <property type="protein sequence ID" value="CUX59221.1"/>
    <property type="molecule type" value="Genomic_DNA"/>
</dbReference>
<evidence type="ECO:0000313" key="1">
    <source>
        <dbReference type="EMBL" id="CUX59221.1"/>
    </source>
</evidence>
<name>A0A1S7RXS0_9HYPH</name>
<accession>A0A1S7RXS0</accession>
<dbReference type="Proteomes" id="UP000191988">
    <property type="component" value="Unassembled WGS sequence"/>
</dbReference>
<reference evidence="2" key="1">
    <citation type="submission" date="2016-01" db="EMBL/GenBank/DDBJ databases">
        <authorList>
            <person name="Regsiter A."/>
            <person name="william w."/>
        </authorList>
    </citation>
    <scope>NUCLEOTIDE SEQUENCE [LARGE SCALE GENOMIC DNA]</scope>
    <source>
        <strain evidence="2">CFBP 6623</strain>
    </source>
</reference>
<sequence length="174" mass="18410">MAESISKKGGHEAPFQLCDAPFVVSGSAMRHTHATRGLFPAYVLRTSFSSKIPVDFRSGLLVPALLAAVILVVDDVDRGLVAIQDTAQDTGLVAVQNPVIGQDTVEPQIDAWRHDDKRATLVAVSGKDTAQKTASIGLTNGSDSKNSGYASKFSNHFSLLLCLITPSGVTGLYI</sequence>
<protein>
    <submittedName>
        <fullName evidence="1">Uncharacterized protein</fullName>
    </submittedName>
</protein>
<gene>
    <name evidence="1" type="ORF">AGR3A_Lc160032</name>
</gene>
<dbReference type="AlphaFoldDB" id="A0A1S7RXS0"/>
<organism evidence="1 2">
    <name type="scientific">Agrobacterium tomkonis CFBP 6623</name>
    <dbReference type="NCBI Taxonomy" id="1183432"/>
    <lineage>
        <taxon>Bacteria</taxon>
        <taxon>Pseudomonadati</taxon>
        <taxon>Pseudomonadota</taxon>
        <taxon>Alphaproteobacteria</taxon>
        <taxon>Hyphomicrobiales</taxon>
        <taxon>Rhizobiaceae</taxon>
        <taxon>Rhizobium/Agrobacterium group</taxon>
        <taxon>Agrobacterium</taxon>
        <taxon>Agrobacterium tumefaciens complex</taxon>
    </lineage>
</organism>
<proteinExistence type="predicted"/>